<keyword evidence="3" id="KW-1185">Reference proteome</keyword>
<comment type="caution">
    <text evidence="2">The sequence shown here is derived from an EMBL/GenBank/DDBJ whole genome shotgun (WGS) entry which is preliminary data.</text>
</comment>
<name>A0ABR4P6K7_9HELO</name>
<sequence length="70" mass="6721">MSSTNQPKNPMTSDAASRIQSSNAKSGNDTGAGSFPARAQAAAAHNANTATSAGAASNGTHGTSATNGSK</sequence>
<evidence type="ECO:0000313" key="3">
    <source>
        <dbReference type="Proteomes" id="UP001629113"/>
    </source>
</evidence>
<accession>A0ABR4P6K7</accession>
<feature type="compositionally biased region" description="Low complexity" evidence="1">
    <location>
        <begin position="41"/>
        <end position="70"/>
    </location>
</feature>
<gene>
    <name evidence="2" type="ORF">PVAG01_09156</name>
</gene>
<feature type="region of interest" description="Disordered" evidence="1">
    <location>
        <begin position="1"/>
        <end position="70"/>
    </location>
</feature>
<protein>
    <recommendedName>
        <fullName evidence="4">SMP domain-containing protein</fullName>
    </recommendedName>
</protein>
<organism evidence="2 3">
    <name type="scientific">Phlyctema vagabunda</name>
    <dbReference type="NCBI Taxonomy" id="108571"/>
    <lineage>
        <taxon>Eukaryota</taxon>
        <taxon>Fungi</taxon>
        <taxon>Dikarya</taxon>
        <taxon>Ascomycota</taxon>
        <taxon>Pezizomycotina</taxon>
        <taxon>Leotiomycetes</taxon>
        <taxon>Helotiales</taxon>
        <taxon>Dermateaceae</taxon>
        <taxon>Phlyctema</taxon>
    </lineage>
</organism>
<evidence type="ECO:0000256" key="1">
    <source>
        <dbReference type="SAM" id="MobiDB-lite"/>
    </source>
</evidence>
<dbReference type="Proteomes" id="UP001629113">
    <property type="component" value="Unassembled WGS sequence"/>
</dbReference>
<dbReference type="EMBL" id="JBFCZG010000008">
    <property type="protein sequence ID" value="KAL3418935.1"/>
    <property type="molecule type" value="Genomic_DNA"/>
</dbReference>
<feature type="compositionally biased region" description="Polar residues" evidence="1">
    <location>
        <begin position="1"/>
        <end position="31"/>
    </location>
</feature>
<reference evidence="2 3" key="1">
    <citation type="submission" date="2024-06" db="EMBL/GenBank/DDBJ databases">
        <title>Complete genome of Phlyctema vagabunda strain 19-DSS-EL-015.</title>
        <authorList>
            <person name="Fiorenzani C."/>
        </authorList>
    </citation>
    <scope>NUCLEOTIDE SEQUENCE [LARGE SCALE GENOMIC DNA]</scope>
    <source>
        <strain evidence="2 3">19-DSS-EL-015</strain>
    </source>
</reference>
<evidence type="ECO:0008006" key="4">
    <source>
        <dbReference type="Google" id="ProtNLM"/>
    </source>
</evidence>
<proteinExistence type="predicted"/>
<evidence type="ECO:0000313" key="2">
    <source>
        <dbReference type="EMBL" id="KAL3418935.1"/>
    </source>
</evidence>